<protein>
    <submittedName>
        <fullName evidence="1">12855_t:CDS:1</fullName>
    </submittedName>
</protein>
<evidence type="ECO:0000313" key="1">
    <source>
        <dbReference type="EMBL" id="CAG8826175.1"/>
    </source>
</evidence>
<keyword evidence="2" id="KW-1185">Reference proteome</keyword>
<reference evidence="1 2" key="1">
    <citation type="submission" date="2021-06" db="EMBL/GenBank/DDBJ databases">
        <authorList>
            <person name="Kallberg Y."/>
            <person name="Tangrot J."/>
            <person name="Rosling A."/>
        </authorList>
    </citation>
    <scope>NUCLEOTIDE SEQUENCE [LARGE SCALE GENOMIC DNA]</scope>
    <source>
        <strain evidence="1 2">120-4 pot B 10/14</strain>
    </source>
</reference>
<organism evidence="1 2">
    <name type="scientific">Gigaspora margarita</name>
    <dbReference type="NCBI Taxonomy" id="4874"/>
    <lineage>
        <taxon>Eukaryota</taxon>
        <taxon>Fungi</taxon>
        <taxon>Fungi incertae sedis</taxon>
        <taxon>Mucoromycota</taxon>
        <taxon>Glomeromycotina</taxon>
        <taxon>Glomeromycetes</taxon>
        <taxon>Diversisporales</taxon>
        <taxon>Gigasporaceae</taxon>
        <taxon>Gigaspora</taxon>
    </lineage>
</organism>
<dbReference type="Proteomes" id="UP000789901">
    <property type="component" value="Unassembled WGS sequence"/>
</dbReference>
<accession>A0ABN7WBP2</accession>
<evidence type="ECO:0000313" key="2">
    <source>
        <dbReference type="Proteomes" id="UP000789901"/>
    </source>
</evidence>
<name>A0ABN7WBP2_GIGMA</name>
<sequence>MSNNKHTKYSNFQKTCEKMPKSKINHGPCSIYNCDKSFNDFRYLSNLAIRKASAKGNLYFYPYLQPGYQICSPHYTAIVENQLSEPTSAPIQAFIPTLP</sequence>
<gene>
    <name evidence="1" type="ORF">GMARGA_LOCUS29049</name>
</gene>
<feature type="non-terminal residue" evidence="1">
    <location>
        <position position="99"/>
    </location>
</feature>
<proteinExistence type="predicted"/>
<dbReference type="EMBL" id="CAJVQB010038383">
    <property type="protein sequence ID" value="CAG8826175.1"/>
    <property type="molecule type" value="Genomic_DNA"/>
</dbReference>
<comment type="caution">
    <text evidence="1">The sequence shown here is derived from an EMBL/GenBank/DDBJ whole genome shotgun (WGS) entry which is preliminary data.</text>
</comment>